<dbReference type="EMBL" id="BMAV01011032">
    <property type="protein sequence ID" value="GFY56556.1"/>
    <property type="molecule type" value="Genomic_DNA"/>
</dbReference>
<sequence length="98" mass="10947">MDSILSSKESTCPSEILETDISVLNFEPDRQCTIFGSHFSVHLFDFILTVEFLSLKIQITKRPDTVSSSTYIKRHSEQKNTSPQNSSSHGSAPQTVNV</sequence>
<evidence type="ECO:0000256" key="1">
    <source>
        <dbReference type="SAM" id="MobiDB-lite"/>
    </source>
</evidence>
<comment type="caution">
    <text evidence="2">The sequence shown here is derived from an EMBL/GenBank/DDBJ whole genome shotgun (WGS) entry which is preliminary data.</text>
</comment>
<proteinExistence type="predicted"/>
<feature type="region of interest" description="Disordered" evidence="1">
    <location>
        <begin position="63"/>
        <end position="98"/>
    </location>
</feature>
<protein>
    <submittedName>
        <fullName evidence="2">Uncharacterized protein</fullName>
    </submittedName>
</protein>
<keyword evidence="3" id="KW-1185">Reference proteome</keyword>
<accession>A0A8X6XNU3</accession>
<organism evidence="2 3">
    <name type="scientific">Trichonephila inaurata madagascariensis</name>
    <dbReference type="NCBI Taxonomy" id="2747483"/>
    <lineage>
        <taxon>Eukaryota</taxon>
        <taxon>Metazoa</taxon>
        <taxon>Ecdysozoa</taxon>
        <taxon>Arthropoda</taxon>
        <taxon>Chelicerata</taxon>
        <taxon>Arachnida</taxon>
        <taxon>Araneae</taxon>
        <taxon>Araneomorphae</taxon>
        <taxon>Entelegynae</taxon>
        <taxon>Araneoidea</taxon>
        <taxon>Nephilidae</taxon>
        <taxon>Trichonephila</taxon>
        <taxon>Trichonephila inaurata</taxon>
    </lineage>
</organism>
<reference evidence="2" key="1">
    <citation type="submission" date="2020-08" db="EMBL/GenBank/DDBJ databases">
        <title>Multicomponent nature underlies the extraordinary mechanical properties of spider dragline silk.</title>
        <authorList>
            <person name="Kono N."/>
            <person name="Nakamura H."/>
            <person name="Mori M."/>
            <person name="Yoshida Y."/>
            <person name="Ohtoshi R."/>
            <person name="Malay A.D."/>
            <person name="Moran D.A.P."/>
            <person name="Tomita M."/>
            <person name="Numata K."/>
            <person name="Arakawa K."/>
        </authorList>
    </citation>
    <scope>NUCLEOTIDE SEQUENCE</scope>
</reference>
<dbReference type="AlphaFoldDB" id="A0A8X6XNU3"/>
<feature type="compositionally biased region" description="Polar residues" evidence="1">
    <location>
        <begin position="79"/>
        <end position="98"/>
    </location>
</feature>
<evidence type="ECO:0000313" key="3">
    <source>
        <dbReference type="Proteomes" id="UP000886998"/>
    </source>
</evidence>
<gene>
    <name evidence="2" type="ORF">TNIN_420081</name>
</gene>
<evidence type="ECO:0000313" key="2">
    <source>
        <dbReference type="EMBL" id="GFY56556.1"/>
    </source>
</evidence>
<name>A0A8X6XNU3_9ARAC</name>
<dbReference type="Proteomes" id="UP000886998">
    <property type="component" value="Unassembled WGS sequence"/>
</dbReference>